<keyword evidence="2" id="KW-1185">Reference proteome</keyword>
<proteinExistence type="predicted"/>
<evidence type="ECO:0000313" key="1">
    <source>
        <dbReference type="EMBL" id="MEQ2247138.1"/>
    </source>
</evidence>
<dbReference type="Proteomes" id="UP001482620">
    <property type="component" value="Unassembled WGS sequence"/>
</dbReference>
<comment type="caution">
    <text evidence="1">The sequence shown here is derived from an EMBL/GenBank/DDBJ whole genome shotgun (WGS) entry which is preliminary data.</text>
</comment>
<accession>A0ABV0USJ1</accession>
<dbReference type="EMBL" id="JAHRIQ010081468">
    <property type="protein sequence ID" value="MEQ2247138.1"/>
    <property type="molecule type" value="Genomic_DNA"/>
</dbReference>
<organism evidence="1 2">
    <name type="scientific">Ilyodon furcidens</name>
    <name type="common">goldbreast splitfin</name>
    <dbReference type="NCBI Taxonomy" id="33524"/>
    <lineage>
        <taxon>Eukaryota</taxon>
        <taxon>Metazoa</taxon>
        <taxon>Chordata</taxon>
        <taxon>Craniata</taxon>
        <taxon>Vertebrata</taxon>
        <taxon>Euteleostomi</taxon>
        <taxon>Actinopterygii</taxon>
        <taxon>Neopterygii</taxon>
        <taxon>Teleostei</taxon>
        <taxon>Neoteleostei</taxon>
        <taxon>Acanthomorphata</taxon>
        <taxon>Ovalentaria</taxon>
        <taxon>Atherinomorphae</taxon>
        <taxon>Cyprinodontiformes</taxon>
        <taxon>Goodeidae</taxon>
        <taxon>Ilyodon</taxon>
    </lineage>
</organism>
<reference evidence="1 2" key="1">
    <citation type="submission" date="2021-06" db="EMBL/GenBank/DDBJ databases">
        <authorList>
            <person name="Palmer J.M."/>
        </authorList>
    </citation>
    <scope>NUCLEOTIDE SEQUENCE [LARGE SCALE GENOMIC DNA]</scope>
    <source>
        <strain evidence="2">if_2019</strain>
        <tissue evidence="1">Muscle</tissue>
    </source>
</reference>
<sequence length="149" mass="17104">MASPKVPAVSAPLAWVLSELHRGFSWSRHQPSDHQLLRRRPPDRLPLRRRPPDCWVCLGRPLGLPGMASGSARDGLRAVRLNSCPPSEAPFAHPGWMFVLVLVLRILKTRLTCKPRASGVLHCILVHQKPHYDIYMELIYFIYEFYFLK</sequence>
<gene>
    <name evidence="1" type="ORF">ILYODFUR_006117</name>
</gene>
<evidence type="ECO:0000313" key="2">
    <source>
        <dbReference type="Proteomes" id="UP001482620"/>
    </source>
</evidence>
<name>A0ABV0USJ1_9TELE</name>
<protein>
    <submittedName>
        <fullName evidence="1">Uncharacterized protein</fullName>
    </submittedName>
</protein>